<dbReference type="PANTHER" id="PTHR47505:SF1">
    <property type="entry name" value="DNA UTILIZATION PROTEIN YHGH"/>
    <property type="match status" value="1"/>
</dbReference>
<evidence type="ECO:0000259" key="3">
    <source>
        <dbReference type="Pfam" id="PF00156"/>
    </source>
</evidence>
<accession>A0ABR7R8Q6</accession>
<evidence type="ECO:0000313" key="5">
    <source>
        <dbReference type="EMBL" id="MBC9178162.1"/>
    </source>
</evidence>
<feature type="domain" description="Double zinc ribbon" evidence="4">
    <location>
        <begin position="17"/>
        <end position="82"/>
    </location>
</feature>
<reference evidence="5 6" key="1">
    <citation type="journal article" date="2009" name="Int. J. Syst. Evol. Microbiol.">
        <title>Transfer of Teichococcus ludipueritiae and Muricoccus roseus to the genus Roseomonas, as Roseomonas ludipueritiae comb. nov. and Roseomonas rosea comb. nov., respectively, and emended description of the genus Roseomonas.</title>
        <authorList>
            <person name="Sanchez-Porro C."/>
            <person name="Gallego V."/>
            <person name="Busse H.J."/>
            <person name="Kampfer P."/>
            <person name="Ventosa A."/>
        </authorList>
    </citation>
    <scope>NUCLEOTIDE SEQUENCE [LARGE SCALE GENOMIC DNA]</scope>
    <source>
        <strain evidence="5 6">DSM 14915</strain>
    </source>
</reference>
<dbReference type="InterPro" id="IPR029057">
    <property type="entry name" value="PRTase-like"/>
</dbReference>
<name>A0ABR7R8Q6_9PROT</name>
<comment type="caution">
    <text evidence="5">The sequence shown here is derived from an EMBL/GenBank/DDBJ whole genome shotgun (WGS) entry which is preliminary data.</text>
</comment>
<dbReference type="InterPro" id="IPR000836">
    <property type="entry name" value="PRTase_dom"/>
</dbReference>
<comment type="similarity">
    <text evidence="1">Belongs to the ComF/GntX family.</text>
</comment>
<feature type="compositionally biased region" description="Basic and acidic residues" evidence="2">
    <location>
        <begin position="270"/>
        <end position="280"/>
    </location>
</feature>
<dbReference type="EMBL" id="JACTUZ010000064">
    <property type="protein sequence ID" value="MBC9178162.1"/>
    <property type="molecule type" value="Genomic_DNA"/>
</dbReference>
<evidence type="ECO:0000259" key="4">
    <source>
        <dbReference type="Pfam" id="PF18912"/>
    </source>
</evidence>
<sequence length="280" mass="29596">MDAQVVTRGLRWVGGAVLDTLLPPRCLCCATILPTAGALCGACFGQVTLIGAPLCHRCGVPFIHSGQGQPPAGGGPLHCEGCLHRAPEYRQARAAYLYDSGSRRLLLPLKYGDRTELAGPIARQMAHAGRALLAEADLLLPVPLHRWRLLKRRYNQAALLARRLSRLSGVAWAPDLLRRRHATPALVGFGAAERAAILEDAFALPPRAAARVGGKRLVLVDDVLTSGATVTACARLLLGAGAAWVDVLAAARVPNPALADGAESSSFRNPLDRSAPDNDV</sequence>
<gene>
    <name evidence="5" type="ORF">IBL25_14550</name>
</gene>
<dbReference type="RefSeq" id="WP_187779268.1">
    <property type="nucleotide sequence ID" value="NZ_JACTUZ010000064.1"/>
</dbReference>
<protein>
    <submittedName>
        <fullName evidence="5">ComF family protein</fullName>
    </submittedName>
</protein>
<dbReference type="SUPFAM" id="SSF53271">
    <property type="entry name" value="PRTase-like"/>
    <property type="match status" value="1"/>
</dbReference>
<feature type="domain" description="Phosphoribosyltransferase" evidence="3">
    <location>
        <begin position="207"/>
        <end position="251"/>
    </location>
</feature>
<dbReference type="InterPro" id="IPR044005">
    <property type="entry name" value="DZR_2"/>
</dbReference>
<keyword evidence="6" id="KW-1185">Reference proteome</keyword>
<dbReference type="Pfam" id="PF18912">
    <property type="entry name" value="DZR_2"/>
    <property type="match status" value="1"/>
</dbReference>
<dbReference type="InterPro" id="IPR051910">
    <property type="entry name" value="ComF/GntX_DNA_util-trans"/>
</dbReference>
<dbReference type="PANTHER" id="PTHR47505">
    <property type="entry name" value="DNA UTILIZATION PROTEIN YHGH"/>
    <property type="match status" value="1"/>
</dbReference>
<evidence type="ECO:0000313" key="6">
    <source>
        <dbReference type="Proteomes" id="UP000603940"/>
    </source>
</evidence>
<evidence type="ECO:0000256" key="2">
    <source>
        <dbReference type="SAM" id="MobiDB-lite"/>
    </source>
</evidence>
<feature type="region of interest" description="Disordered" evidence="2">
    <location>
        <begin position="259"/>
        <end position="280"/>
    </location>
</feature>
<organism evidence="5 6">
    <name type="scientific">Pseudoroseomonas ludipueritiae</name>
    <dbReference type="NCBI Taxonomy" id="198093"/>
    <lineage>
        <taxon>Bacteria</taxon>
        <taxon>Pseudomonadati</taxon>
        <taxon>Pseudomonadota</taxon>
        <taxon>Alphaproteobacteria</taxon>
        <taxon>Acetobacterales</taxon>
        <taxon>Acetobacteraceae</taxon>
        <taxon>Pseudoroseomonas</taxon>
    </lineage>
</organism>
<dbReference type="Proteomes" id="UP000603940">
    <property type="component" value="Unassembled WGS sequence"/>
</dbReference>
<dbReference type="CDD" id="cd06223">
    <property type="entry name" value="PRTases_typeI"/>
    <property type="match status" value="1"/>
</dbReference>
<dbReference type="Pfam" id="PF00156">
    <property type="entry name" value="Pribosyltran"/>
    <property type="match status" value="1"/>
</dbReference>
<proteinExistence type="inferred from homology"/>
<evidence type="ECO:0000256" key="1">
    <source>
        <dbReference type="ARBA" id="ARBA00008007"/>
    </source>
</evidence>
<dbReference type="Gene3D" id="3.40.50.2020">
    <property type="match status" value="1"/>
</dbReference>